<evidence type="ECO:0000256" key="1">
    <source>
        <dbReference type="SAM" id="MobiDB-lite"/>
    </source>
</evidence>
<protein>
    <submittedName>
        <fullName evidence="2">Uncharacterized protein</fullName>
    </submittedName>
</protein>
<sequence length="107" mass="12265">MNCPVGNYRDRDLEDKVTHQIPLHREVCCGTIPRLKNNPQKITPPILEPFQNRKGSKKKKETNKTSPSTLSLLDTRNTSFPTILFPNLSNESQLRREHRTRGGGLEE</sequence>
<reference evidence="2 3" key="1">
    <citation type="submission" date="2021-06" db="EMBL/GenBank/DDBJ databases">
        <title>Caerostris extrusa draft genome.</title>
        <authorList>
            <person name="Kono N."/>
            <person name="Arakawa K."/>
        </authorList>
    </citation>
    <scope>NUCLEOTIDE SEQUENCE [LARGE SCALE GENOMIC DNA]</scope>
</reference>
<organism evidence="2 3">
    <name type="scientific">Caerostris extrusa</name>
    <name type="common">Bark spider</name>
    <name type="synonym">Caerostris bankana</name>
    <dbReference type="NCBI Taxonomy" id="172846"/>
    <lineage>
        <taxon>Eukaryota</taxon>
        <taxon>Metazoa</taxon>
        <taxon>Ecdysozoa</taxon>
        <taxon>Arthropoda</taxon>
        <taxon>Chelicerata</taxon>
        <taxon>Arachnida</taxon>
        <taxon>Araneae</taxon>
        <taxon>Araneomorphae</taxon>
        <taxon>Entelegynae</taxon>
        <taxon>Araneoidea</taxon>
        <taxon>Araneidae</taxon>
        <taxon>Caerostris</taxon>
    </lineage>
</organism>
<dbReference type="AlphaFoldDB" id="A0AAV4M7L0"/>
<dbReference type="EMBL" id="BPLR01001965">
    <property type="protein sequence ID" value="GIX68452.1"/>
    <property type="molecule type" value="Genomic_DNA"/>
</dbReference>
<name>A0AAV4M7L0_CAEEX</name>
<comment type="caution">
    <text evidence="2">The sequence shown here is derived from an EMBL/GenBank/DDBJ whole genome shotgun (WGS) entry which is preliminary data.</text>
</comment>
<dbReference type="Proteomes" id="UP001054945">
    <property type="component" value="Unassembled WGS sequence"/>
</dbReference>
<proteinExistence type="predicted"/>
<keyword evidence="3" id="KW-1185">Reference proteome</keyword>
<feature type="region of interest" description="Disordered" evidence="1">
    <location>
        <begin position="35"/>
        <end position="107"/>
    </location>
</feature>
<evidence type="ECO:0000313" key="3">
    <source>
        <dbReference type="Proteomes" id="UP001054945"/>
    </source>
</evidence>
<feature type="compositionally biased region" description="Polar residues" evidence="1">
    <location>
        <begin position="70"/>
        <end position="92"/>
    </location>
</feature>
<gene>
    <name evidence="2" type="ORF">CEXT_720921</name>
</gene>
<accession>A0AAV4M7L0</accession>
<evidence type="ECO:0000313" key="2">
    <source>
        <dbReference type="EMBL" id="GIX68452.1"/>
    </source>
</evidence>